<evidence type="ECO:0000313" key="2">
    <source>
        <dbReference type="Proteomes" id="UP000314294"/>
    </source>
</evidence>
<comment type="caution">
    <text evidence="1">The sequence shown here is derived from an EMBL/GenBank/DDBJ whole genome shotgun (WGS) entry which is preliminary data.</text>
</comment>
<keyword evidence="2" id="KW-1185">Reference proteome</keyword>
<proteinExistence type="predicted"/>
<protein>
    <submittedName>
        <fullName evidence="1">Uncharacterized protein</fullName>
    </submittedName>
</protein>
<name>A0A4Z2GN22_9TELE</name>
<reference evidence="1 2" key="1">
    <citation type="submission" date="2019-03" db="EMBL/GenBank/DDBJ databases">
        <title>First draft genome of Liparis tanakae, snailfish: a comprehensive survey of snailfish specific genes.</title>
        <authorList>
            <person name="Kim W."/>
            <person name="Song I."/>
            <person name="Jeong J.-H."/>
            <person name="Kim D."/>
            <person name="Kim S."/>
            <person name="Ryu S."/>
            <person name="Song J.Y."/>
            <person name="Lee S.K."/>
        </authorList>
    </citation>
    <scope>NUCLEOTIDE SEQUENCE [LARGE SCALE GENOMIC DNA]</scope>
    <source>
        <tissue evidence="1">Muscle</tissue>
    </source>
</reference>
<dbReference type="EMBL" id="SRLO01000476">
    <property type="protein sequence ID" value="TNN54719.1"/>
    <property type="molecule type" value="Genomic_DNA"/>
</dbReference>
<evidence type="ECO:0000313" key="1">
    <source>
        <dbReference type="EMBL" id="TNN54719.1"/>
    </source>
</evidence>
<dbReference type="Proteomes" id="UP000314294">
    <property type="component" value="Unassembled WGS sequence"/>
</dbReference>
<gene>
    <name evidence="1" type="ORF">EYF80_035062</name>
</gene>
<sequence length="111" mass="12813">MTPEGLLEIDERANRLRHEGTLATRSERYSRALLQQRLGCQQQLSKVCSSWRSDQKSWVWNFNTAPRERRGEEGGAIFRALEDLSRDLMLMSKKPESCWLVAMAAEAMSPR</sequence>
<organism evidence="1 2">
    <name type="scientific">Liparis tanakae</name>
    <name type="common">Tanaka's snailfish</name>
    <dbReference type="NCBI Taxonomy" id="230148"/>
    <lineage>
        <taxon>Eukaryota</taxon>
        <taxon>Metazoa</taxon>
        <taxon>Chordata</taxon>
        <taxon>Craniata</taxon>
        <taxon>Vertebrata</taxon>
        <taxon>Euteleostomi</taxon>
        <taxon>Actinopterygii</taxon>
        <taxon>Neopterygii</taxon>
        <taxon>Teleostei</taxon>
        <taxon>Neoteleostei</taxon>
        <taxon>Acanthomorphata</taxon>
        <taxon>Eupercaria</taxon>
        <taxon>Perciformes</taxon>
        <taxon>Cottioidei</taxon>
        <taxon>Cottales</taxon>
        <taxon>Liparidae</taxon>
        <taxon>Liparis</taxon>
    </lineage>
</organism>
<accession>A0A4Z2GN22</accession>
<dbReference type="AlphaFoldDB" id="A0A4Z2GN22"/>